<reference evidence="1 2" key="1">
    <citation type="submission" date="2018-11" db="EMBL/GenBank/DDBJ databases">
        <title>The first complete genome of Serratia liquefaciens isolated from metalophyte plant revel distinctness adaptive mechanisms in an extreme habitat.</title>
        <authorList>
            <person name="Caneschi W.L."/>
            <person name="Sanchez A.B."/>
            <person name="Felestrino E.B."/>
            <person name="Assis R.A.B."/>
            <person name="Lemes C.G.C."/>
            <person name="Cordeiro I.F."/>
            <person name="Fonseca N.P."/>
            <person name="Villa M."/>
            <person name="Vieira I.T."/>
            <person name="Moraes L.A."/>
            <person name="Kamino L.H.Y."/>
            <person name="do Carmo F."/>
            <person name="Garcia C.M."/>
            <person name="Almeida N.F."/>
            <person name="Silva R.S."/>
            <person name="Ferro J.A."/>
            <person name="Ferro M.I.T."/>
            <person name="Varani A.M."/>
            <person name="Ferreira R.M."/>
            <person name="dos Santos V.L."/>
            <person name="Silva U.C."/>
            <person name="Setubal J.C."/>
            <person name="Moreira L.M."/>
        </authorList>
    </citation>
    <scope>NUCLEOTIDE SEQUENCE [LARGE SCALE GENOMIC DNA]</scope>
    <source>
        <strain evidence="1 2">FG3</strain>
    </source>
</reference>
<dbReference type="PANTHER" id="PTHR34413">
    <property type="entry name" value="PROPHAGE TAIL FIBER ASSEMBLY PROTEIN HOMOLOG TFAE-RELATED-RELATED"/>
    <property type="match status" value="1"/>
</dbReference>
<dbReference type="InterPro" id="IPR051220">
    <property type="entry name" value="TFA_Chaperone"/>
</dbReference>
<gene>
    <name evidence="1" type="ORF">EGO53_19400</name>
</gene>
<dbReference type="Pfam" id="PF02413">
    <property type="entry name" value="Caudo_TAP"/>
    <property type="match status" value="1"/>
</dbReference>
<evidence type="ECO:0000313" key="1">
    <source>
        <dbReference type="EMBL" id="QDL33826.1"/>
    </source>
</evidence>
<dbReference type="RefSeq" id="WP_142815893.1">
    <property type="nucleotide sequence ID" value="NZ_CP033893.1"/>
</dbReference>
<proteinExistence type="predicted"/>
<protein>
    <recommendedName>
        <fullName evidence="3">Tail fiber assembly protein</fullName>
    </recommendedName>
</protein>
<dbReference type="AlphaFoldDB" id="A0A515D098"/>
<dbReference type="Proteomes" id="UP000317572">
    <property type="component" value="Chromosome"/>
</dbReference>
<dbReference type="InterPro" id="IPR003458">
    <property type="entry name" value="Phage_T4_Gp38_tail_assem"/>
</dbReference>
<organism evidence="1 2">
    <name type="scientific">Serratia liquefaciens</name>
    <dbReference type="NCBI Taxonomy" id="614"/>
    <lineage>
        <taxon>Bacteria</taxon>
        <taxon>Pseudomonadati</taxon>
        <taxon>Pseudomonadota</taxon>
        <taxon>Gammaproteobacteria</taxon>
        <taxon>Enterobacterales</taxon>
        <taxon>Yersiniaceae</taxon>
        <taxon>Serratia</taxon>
    </lineage>
</organism>
<name>A0A515D098_SERLI</name>
<evidence type="ECO:0008006" key="3">
    <source>
        <dbReference type="Google" id="ProtNLM"/>
    </source>
</evidence>
<evidence type="ECO:0000313" key="2">
    <source>
        <dbReference type="Proteomes" id="UP000317572"/>
    </source>
</evidence>
<dbReference type="EMBL" id="CP033893">
    <property type="protein sequence ID" value="QDL33826.1"/>
    <property type="molecule type" value="Genomic_DNA"/>
</dbReference>
<sequence>MTGTAFEFSDNPQFVWIYSFDEKGVFTGTYHYQVPPQSGLPANSTTVPCQPKSGMTGVWDGKKWREVPDLRGTAYWDKHGSPFVVIELLKELPEWAVTVAPPVVEPGQVLLFTDGEWCQLQDMTGKTYYGAYGHSATVPEPYFVLPKGCTFTPPSTPFDTWDGSAWVTDTQAQADAALQDAAQQRQQVVEQAQQQRQTLLEMADQQIRYLADAIELGMQQDGDAERLTAWKKFRVLVVRIDPEAAPDIDWPVMP</sequence>
<dbReference type="PANTHER" id="PTHR34413:SF2">
    <property type="entry name" value="PROPHAGE TAIL FIBER ASSEMBLY PROTEIN HOMOLOG TFAE-RELATED"/>
    <property type="match status" value="1"/>
</dbReference>
<accession>A0A515D098</accession>